<dbReference type="EMBL" id="SRKZ01000009">
    <property type="protein sequence ID" value="TGD77308.1"/>
    <property type="molecule type" value="Genomic_DNA"/>
</dbReference>
<proteinExistence type="predicted"/>
<evidence type="ECO:0008006" key="3">
    <source>
        <dbReference type="Google" id="ProtNLM"/>
    </source>
</evidence>
<protein>
    <recommendedName>
        <fullName evidence="3">Lipoprotein</fullName>
    </recommendedName>
</protein>
<accession>A0A4Z0MDA4</accession>
<dbReference type="RefSeq" id="WP_135532910.1">
    <property type="nucleotide sequence ID" value="NZ_SRKZ01000009.1"/>
</dbReference>
<evidence type="ECO:0000313" key="2">
    <source>
        <dbReference type="Proteomes" id="UP000298284"/>
    </source>
</evidence>
<gene>
    <name evidence="1" type="ORF">EU557_23375</name>
</gene>
<dbReference type="PROSITE" id="PS51257">
    <property type="entry name" value="PROKAR_LIPOPROTEIN"/>
    <property type="match status" value="1"/>
</dbReference>
<sequence>MKNRFTSLALGFSLLLAGCGDKREQPQPTPSNSVVVEAQVTAVGSPGSLPIVALRETSLKNPGSGKLLWGGNRTTGKYKVGTYPKGKHLFLHVLYEYVNRPNYVKPTAGQSIKCELLLDGKVTAVAALDASSFDNQALYFQENASLTHVVDEVEVVVQ</sequence>
<keyword evidence="2" id="KW-1185">Reference proteome</keyword>
<reference evidence="1 2" key="1">
    <citation type="submission" date="2019-04" db="EMBL/GenBank/DDBJ databases">
        <authorList>
            <person name="Feng G."/>
            <person name="Zhang J."/>
            <person name="Zhu H."/>
        </authorList>
    </citation>
    <scope>NUCLEOTIDE SEQUENCE [LARGE SCALE GENOMIC DNA]</scope>
    <source>
        <strain evidence="1 2">JCM 19491</strain>
    </source>
</reference>
<evidence type="ECO:0000313" key="1">
    <source>
        <dbReference type="EMBL" id="TGD77308.1"/>
    </source>
</evidence>
<dbReference type="OrthoDB" id="9951020at2"/>
<dbReference type="Proteomes" id="UP000298284">
    <property type="component" value="Unassembled WGS sequence"/>
</dbReference>
<comment type="caution">
    <text evidence="1">The sequence shown here is derived from an EMBL/GenBank/DDBJ whole genome shotgun (WGS) entry which is preliminary data.</text>
</comment>
<dbReference type="AlphaFoldDB" id="A0A4Z0MDA4"/>
<organism evidence="1 2">
    <name type="scientific">Hymenobacter wooponensis</name>
    <dbReference type="NCBI Taxonomy" id="1525360"/>
    <lineage>
        <taxon>Bacteria</taxon>
        <taxon>Pseudomonadati</taxon>
        <taxon>Bacteroidota</taxon>
        <taxon>Cytophagia</taxon>
        <taxon>Cytophagales</taxon>
        <taxon>Hymenobacteraceae</taxon>
        <taxon>Hymenobacter</taxon>
    </lineage>
</organism>
<name>A0A4Z0MDA4_9BACT</name>